<accession>A0ABP9KIC3</accession>
<dbReference type="RefSeq" id="WP_346033212.1">
    <property type="nucleotide sequence ID" value="NZ_BAABHV010000017.1"/>
</dbReference>
<sequence length="156" mass="16772">MSLFAIIVAATFLVVAFAAARGDAPEKWCAAIIAAEALIDLALQFTIGPRSFVEFDLSRLLLDLFAASALIAVAMRANRLYPLAIAAAQLVAVIGSISALVARDGWSQAFWAMTQLPVVLQLALLLGGTLMHRYRLSRVGPYNSWSPPQPRHVQPG</sequence>
<organism evidence="2 3">
    <name type="scientific">Erythrobacter westpacificensis</name>
    <dbReference type="NCBI Taxonomy" id="1055231"/>
    <lineage>
        <taxon>Bacteria</taxon>
        <taxon>Pseudomonadati</taxon>
        <taxon>Pseudomonadota</taxon>
        <taxon>Alphaproteobacteria</taxon>
        <taxon>Sphingomonadales</taxon>
        <taxon>Erythrobacteraceae</taxon>
        <taxon>Erythrobacter/Porphyrobacter group</taxon>
        <taxon>Erythrobacter</taxon>
    </lineage>
</organism>
<protein>
    <submittedName>
        <fullName evidence="2">Uncharacterized protein</fullName>
    </submittedName>
</protein>
<keyword evidence="1" id="KW-1133">Transmembrane helix</keyword>
<keyword evidence="3" id="KW-1185">Reference proteome</keyword>
<dbReference type="EMBL" id="BAABHV010000017">
    <property type="protein sequence ID" value="GAA5057487.1"/>
    <property type="molecule type" value="Genomic_DNA"/>
</dbReference>
<reference evidence="3" key="1">
    <citation type="journal article" date="2019" name="Int. J. Syst. Evol. Microbiol.">
        <title>The Global Catalogue of Microorganisms (GCM) 10K type strain sequencing project: providing services to taxonomists for standard genome sequencing and annotation.</title>
        <authorList>
            <consortium name="The Broad Institute Genomics Platform"/>
            <consortium name="The Broad Institute Genome Sequencing Center for Infectious Disease"/>
            <person name="Wu L."/>
            <person name="Ma J."/>
        </authorList>
    </citation>
    <scope>NUCLEOTIDE SEQUENCE [LARGE SCALE GENOMIC DNA]</scope>
    <source>
        <strain evidence="3">JCM 18014</strain>
    </source>
</reference>
<gene>
    <name evidence="2" type="ORF">GCM10023208_23030</name>
</gene>
<keyword evidence="1" id="KW-0472">Membrane</keyword>
<comment type="caution">
    <text evidence="2">The sequence shown here is derived from an EMBL/GenBank/DDBJ whole genome shotgun (WGS) entry which is preliminary data.</text>
</comment>
<feature type="transmembrane region" description="Helical" evidence="1">
    <location>
        <begin position="109"/>
        <end position="131"/>
    </location>
</feature>
<evidence type="ECO:0000256" key="1">
    <source>
        <dbReference type="SAM" id="Phobius"/>
    </source>
</evidence>
<keyword evidence="1" id="KW-0812">Transmembrane</keyword>
<name>A0ABP9KIC3_9SPHN</name>
<dbReference type="Proteomes" id="UP001500518">
    <property type="component" value="Unassembled WGS sequence"/>
</dbReference>
<evidence type="ECO:0000313" key="2">
    <source>
        <dbReference type="EMBL" id="GAA5057487.1"/>
    </source>
</evidence>
<evidence type="ECO:0000313" key="3">
    <source>
        <dbReference type="Proteomes" id="UP001500518"/>
    </source>
</evidence>
<feature type="transmembrane region" description="Helical" evidence="1">
    <location>
        <begin position="83"/>
        <end position="102"/>
    </location>
</feature>
<proteinExistence type="predicted"/>